<evidence type="ECO:0000259" key="2">
    <source>
        <dbReference type="Pfam" id="PF01926"/>
    </source>
</evidence>
<protein>
    <recommendedName>
        <fullName evidence="2">G domain-containing protein</fullName>
    </recommendedName>
</protein>
<dbReference type="SUPFAM" id="SSF52540">
    <property type="entry name" value="P-loop containing nucleoside triphosphate hydrolases"/>
    <property type="match status" value="1"/>
</dbReference>
<gene>
    <name evidence="3" type="ORF">H9Q72_012806</name>
</gene>
<proteinExistence type="predicted"/>
<dbReference type="InterPro" id="IPR027417">
    <property type="entry name" value="P-loop_NTPase"/>
</dbReference>
<evidence type="ECO:0000313" key="3">
    <source>
        <dbReference type="EMBL" id="KAG5759062.1"/>
    </source>
</evidence>
<dbReference type="CDD" id="cd00882">
    <property type="entry name" value="Ras_like_GTPase"/>
    <property type="match status" value="1"/>
</dbReference>
<dbReference type="Gene3D" id="3.40.50.300">
    <property type="entry name" value="P-loop containing nucleotide triphosphate hydrolases"/>
    <property type="match status" value="1"/>
</dbReference>
<evidence type="ECO:0000313" key="4">
    <source>
        <dbReference type="Proteomes" id="UP000750502"/>
    </source>
</evidence>
<sequence length="633" mass="71171">MLIESKNHGLNLEFDGNFGNRTTLDNPLTITGLDRDNEQWKCKTKNKIVIHMKDIRKFHKFQESKGKYGIRLHRSRGSWIRRHREPFGERGEINGYCNFGAQGTIIHPSVYLVLDEFVHISLSANEFPFYQLLQQWRSKSLGQQDDLRAGCFWDGIRDLVDEDPGAFRILVCGNCGVGKSSLINKVFGNDDLAKVAHGKPGEHEIKTEITCSTRKDLVVHDSGGFEAGSEEQLNCVKEFLKKRAAHTDFHQRLHVIWYCFEVKDHERLIQAAQTSLFKCLSEFAQDVPIVAIATKKDQFLGIKANDGKRYLKERHEPVTLEAMEAYAEQELENTLCDTEKRLKAVGRFDAFVAVSTDDDASFDNLIEVTMELLGEERLTLLFLRAQATRLDLKVELARLGAMKIYKNILWSSSTVGGLPTASTTNRTGAAIDVCRTIVVSFGISSISPNTIYEIVKANLWDDFGSNIRTTMAELSAVLKLALTIFSGGIPFFLIPMGTNIPLVVLATARLVLMLTCDVILILTLAFREATLKSIAKPDRHDVENAAVEYRKHCHEVHRRIKEVLPHFLKCYKISHVQTSMTKIIEEFKCKVLEGVGAPLPRNFRRDYSDTIAPSASLDSSDDSDDGGSSIVNT</sequence>
<dbReference type="AlphaFoldDB" id="A0A9P7HL73"/>
<dbReference type="EMBL" id="JADFTT010000718">
    <property type="protein sequence ID" value="KAG5759062.1"/>
    <property type="molecule type" value="Genomic_DNA"/>
</dbReference>
<keyword evidence="4" id="KW-1185">Reference proteome</keyword>
<dbReference type="OrthoDB" id="59699at2759"/>
<feature type="domain" description="G" evidence="2">
    <location>
        <begin position="168"/>
        <end position="294"/>
    </location>
</feature>
<accession>A0A9P7HL73</accession>
<reference evidence="3" key="1">
    <citation type="journal article" date="2020" name="bioRxiv">
        <title>Historical genomics reveals the evolutionary mechanisms behind multiple outbreaks of the host-specific coffee wilt pathogen Fusarium xylarioides.</title>
        <authorList>
            <person name="Peck D."/>
            <person name="Nowell R.W."/>
            <person name="Flood J."/>
            <person name="Ryan M.J."/>
            <person name="Barraclough T.G."/>
        </authorList>
    </citation>
    <scope>NUCLEOTIDE SEQUENCE</scope>
    <source>
        <strain evidence="3">IMI 127659i</strain>
    </source>
</reference>
<comment type="caution">
    <text evidence="3">The sequence shown here is derived from an EMBL/GenBank/DDBJ whole genome shotgun (WGS) entry which is preliminary data.</text>
</comment>
<dbReference type="Pfam" id="PF01926">
    <property type="entry name" value="MMR_HSR1"/>
    <property type="match status" value="1"/>
</dbReference>
<organism evidence="3 4">
    <name type="scientific">Fusarium xylarioides</name>
    <dbReference type="NCBI Taxonomy" id="221167"/>
    <lineage>
        <taxon>Eukaryota</taxon>
        <taxon>Fungi</taxon>
        <taxon>Dikarya</taxon>
        <taxon>Ascomycota</taxon>
        <taxon>Pezizomycotina</taxon>
        <taxon>Sordariomycetes</taxon>
        <taxon>Hypocreomycetidae</taxon>
        <taxon>Hypocreales</taxon>
        <taxon>Nectriaceae</taxon>
        <taxon>Fusarium</taxon>
        <taxon>Fusarium fujikuroi species complex</taxon>
    </lineage>
</organism>
<dbReference type="Proteomes" id="UP000750502">
    <property type="component" value="Unassembled WGS sequence"/>
</dbReference>
<dbReference type="InterPro" id="IPR006073">
    <property type="entry name" value="GTP-bd"/>
</dbReference>
<evidence type="ECO:0000256" key="1">
    <source>
        <dbReference type="SAM" id="MobiDB-lite"/>
    </source>
</evidence>
<feature type="region of interest" description="Disordered" evidence="1">
    <location>
        <begin position="614"/>
        <end position="633"/>
    </location>
</feature>
<dbReference type="GO" id="GO:0005525">
    <property type="term" value="F:GTP binding"/>
    <property type="evidence" value="ECO:0007669"/>
    <property type="project" value="InterPro"/>
</dbReference>
<reference evidence="3" key="2">
    <citation type="submission" date="2020-10" db="EMBL/GenBank/DDBJ databases">
        <authorList>
            <person name="Peck L.D."/>
            <person name="Nowell R.W."/>
            <person name="Flood J."/>
            <person name="Ryan M.J."/>
            <person name="Barraclough T.G."/>
        </authorList>
    </citation>
    <scope>NUCLEOTIDE SEQUENCE</scope>
    <source>
        <strain evidence="3">IMI 127659i</strain>
    </source>
</reference>
<name>A0A9P7HL73_9HYPO</name>